<keyword evidence="3" id="KW-1003">Cell membrane</keyword>
<feature type="transmembrane region" description="Helical" evidence="8">
    <location>
        <begin position="266"/>
        <end position="287"/>
    </location>
</feature>
<feature type="transmembrane region" description="Helical" evidence="8">
    <location>
        <begin position="27"/>
        <end position="50"/>
    </location>
</feature>
<dbReference type="Proteomes" id="UP001595848">
    <property type="component" value="Unassembled WGS sequence"/>
</dbReference>
<dbReference type="Pfam" id="PF00528">
    <property type="entry name" value="BPD_transp_1"/>
    <property type="match status" value="2"/>
</dbReference>
<organism evidence="10 11">
    <name type="scientific">Candidimonas humi</name>
    <dbReference type="NCBI Taxonomy" id="683355"/>
    <lineage>
        <taxon>Bacteria</taxon>
        <taxon>Pseudomonadati</taxon>
        <taxon>Pseudomonadota</taxon>
        <taxon>Betaproteobacteria</taxon>
        <taxon>Burkholderiales</taxon>
        <taxon>Alcaligenaceae</taxon>
        <taxon>Candidimonas</taxon>
    </lineage>
</organism>
<keyword evidence="6 8" id="KW-1133">Transmembrane helix</keyword>
<evidence type="ECO:0000256" key="3">
    <source>
        <dbReference type="ARBA" id="ARBA00022475"/>
    </source>
</evidence>
<accession>A0ABV8P465</accession>
<evidence type="ECO:0000256" key="7">
    <source>
        <dbReference type="ARBA" id="ARBA00023136"/>
    </source>
</evidence>
<evidence type="ECO:0000256" key="1">
    <source>
        <dbReference type="ARBA" id="ARBA00004429"/>
    </source>
</evidence>
<feature type="transmembrane region" description="Helical" evidence="8">
    <location>
        <begin position="82"/>
        <end position="104"/>
    </location>
</feature>
<evidence type="ECO:0000313" key="11">
    <source>
        <dbReference type="Proteomes" id="UP001595848"/>
    </source>
</evidence>
<evidence type="ECO:0000256" key="5">
    <source>
        <dbReference type="ARBA" id="ARBA00022692"/>
    </source>
</evidence>
<comment type="similarity">
    <text evidence="8">Belongs to the binding-protein-dependent transport system permease family.</text>
</comment>
<feature type="domain" description="ABC transmembrane type-1" evidence="9">
    <location>
        <begin position="78"/>
        <end position="287"/>
    </location>
</feature>
<protein>
    <submittedName>
        <fullName evidence="10">ABC transporter permease</fullName>
    </submittedName>
</protein>
<feature type="transmembrane region" description="Helical" evidence="8">
    <location>
        <begin position="444"/>
        <end position="463"/>
    </location>
</feature>
<dbReference type="PANTHER" id="PTHR43357:SF4">
    <property type="entry name" value="INNER MEMBRANE ABC TRANSPORTER PERMEASE PROTEIN YDCV"/>
    <property type="match status" value="1"/>
</dbReference>
<name>A0ABV8P465_9BURK</name>
<feature type="transmembrane region" description="Helical" evidence="8">
    <location>
        <begin position="496"/>
        <end position="513"/>
    </location>
</feature>
<sequence length="574" mass="61792">MAANTPAPRAQGHAVSSRPRGRFSLRVWLPLLFILACLGYPLLLLITSAFNVGDPQALPAVEYGLANFAELGKHLDWIGNTLLVSSLATVLATAIAIILAWILYRTTVPGQRVFEVLISIPYPLGPLVGALAWSALASPGDGILNRIYMSVTGATGPLLNIYTVPGIIFVMAIFEAPVAVLMIGAAMQRMDSSLEESSAIFGAGKLHTALHITLPLLLPAVLSAALFLFTSMMGAFAIPTMLGTNARFYVATTAIYVMFQSYPPNYPLAAAIGVVLIAIAALSVWLYTRAVKSRSFAVVSGKTYRSRRLNMRGWTPVLFGIECLYVLVALVLPIGVLVLASLQNSGDITLIPSHWTLSNFHYVLIDFPTTQQAIGNSLLLGVGTGTIGVALATVIAWTVYRSNSTGRHLLEQVTMLPQAFPRLIFAFGFLWMVLSLPVSLYGTLWAVLLAYIIVFLPLAYRGMSGVIVQIDRSLEEAARVEGAGWSRMMRTVTVPLLKSGIVANWALLFMISVREVSASLFLSGPGTQVLGPAIFSFWDSGGLPKVSALVVVQAAIIMVCLIVVRRITRDKVQS</sequence>
<dbReference type="PROSITE" id="PS50928">
    <property type="entry name" value="ABC_TM1"/>
    <property type="match status" value="2"/>
</dbReference>
<feature type="transmembrane region" description="Helical" evidence="8">
    <location>
        <begin position="378"/>
        <end position="400"/>
    </location>
</feature>
<evidence type="ECO:0000256" key="6">
    <source>
        <dbReference type="ARBA" id="ARBA00022989"/>
    </source>
</evidence>
<evidence type="ECO:0000256" key="2">
    <source>
        <dbReference type="ARBA" id="ARBA00022448"/>
    </source>
</evidence>
<reference evidence="11" key="1">
    <citation type="journal article" date="2019" name="Int. J. Syst. Evol. Microbiol.">
        <title>The Global Catalogue of Microorganisms (GCM) 10K type strain sequencing project: providing services to taxonomists for standard genome sequencing and annotation.</title>
        <authorList>
            <consortium name="The Broad Institute Genomics Platform"/>
            <consortium name="The Broad Institute Genome Sequencing Center for Infectious Disease"/>
            <person name="Wu L."/>
            <person name="Ma J."/>
        </authorList>
    </citation>
    <scope>NUCLEOTIDE SEQUENCE [LARGE SCALE GENOMIC DNA]</scope>
    <source>
        <strain evidence="11">LMG 24813</strain>
    </source>
</reference>
<dbReference type="CDD" id="cd06261">
    <property type="entry name" value="TM_PBP2"/>
    <property type="match status" value="2"/>
</dbReference>
<feature type="domain" description="ABC transmembrane type-1" evidence="9">
    <location>
        <begin position="374"/>
        <end position="568"/>
    </location>
</feature>
<keyword evidence="7 8" id="KW-0472">Membrane</keyword>
<keyword evidence="11" id="KW-1185">Reference proteome</keyword>
<evidence type="ECO:0000259" key="9">
    <source>
        <dbReference type="PROSITE" id="PS50928"/>
    </source>
</evidence>
<evidence type="ECO:0000313" key="10">
    <source>
        <dbReference type="EMBL" id="MFC4202915.1"/>
    </source>
</evidence>
<keyword evidence="4" id="KW-0997">Cell inner membrane</keyword>
<evidence type="ECO:0000256" key="8">
    <source>
        <dbReference type="RuleBase" id="RU363032"/>
    </source>
</evidence>
<gene>
    <name evidence="10" type="ORF">ACFOY1_18345</name>
</gene>
<keyword evidence="5 8" id="KW-0812">Transmembrane</keyword>
<dbReference type="PANTHER" id="PTHR43357">
    <property type="entry name" value="INNER MEMBRANE ABC TRANSPORTER PERMEASE PROTEIN YDCV"/>
    <property type="match status" value="1"/>
</dbReference>
<feature type="transmembrane region" description="Helical" evidence="8">
    <location>
        <begin position="546"/>
        <end position="564"/>
    </location>
</feature>
<dbReference type="EMBL" id="JBHSBV010000007">
    <property type="protein sequence ID" value="MFC4202915.1"/>
    <property type="molecule type" value="Genomic_DNA"/>
</dbReference>
<dbReference type="RefSeq" id="WP_217965351.1">
    <property type="nucleotide sequence ID" value="NZ_JAHTBN010000006.1"/>
</dbReference>
<comment type="subcellular location">
    <subcellularLocation>
        <location evidence="1">Cell inner membrane</location>
        <topology evidence="1">Multi-pass membrane protein</topology>
    </subcellularLocation>
    <subcellularLocation>
        <location evidence="8">Cell membrane</location>
        <topology evidence="8">Multi-pass membrane protein</topology>
    </subcellularLocation>
</comment>
<feature type="transmembrane region" description="Helical" evidence="8">
    <location>
        <begin position="208"/>
        <end position="238"/>
    </location>
</feature>
<keyword evidence="2 8" id="KW-0813">Transport</keyword>
<dbReference type="InterPro" id="IPR000515">
    <property type="entry name" value="MetI-like"/>
</dbReference>
<feature type="transmembrane region" description="Helical" evidence="8">
    <location>
        <begin position="317"/>
        <end position="340"/>
    </location>
</feature>
<comment type="caution">
    <text evidence="10">The sequence shown here is derived from an EMBL/GenBank/DDBJ whole genome shotgun (WGS) entry which is preliminary data.</text>
</comment>
<proteinExistence type="inferred from homology"/>
<feature type="transmembrane region" description="Helical" evidence="8">
    <location>
        <begin position="420"/>
        <end position="438"/>
    </location>
</feature>
<feature type="transmembrane region" description="Helical" evidence="8">
    <location>
        <begin position="167"/>
        <end position="187"/>
    </location>
</feature>
<feature type="transmembrane region" description="Helical" evidence="8">
    <location>
        <begin position="116"/>
        <end position="136"/>
    </location>
</feature>
<evidence type="ECO:0000256" key="4">
    <source>
        <dbReference type="ARBA" id="ARBA00022519"/>
    </source>
</evidence>